<dbReference type="Proteomes" id="UP000237105">
    <property type="component" value="Unassembled WGS sequence"/>
</dbReference>
<proteinExistence type="predicted"/>
<evidence type="ECO:0000313" key="2">
    <source>
        <dbReference type="EMBL" id="PON66704.1"/>
    </source>
</evidence>
<name>A0A2P5D085_PARAD</name>
<feature type="region of interest" description="Disordered" evidence="1">
    <location>
        <begin position="23"/>
        <end position="63"/>
    </location>
</feature>
<protein>
    <submittedName>
        <fullName evidence="2">Uncharacterized protein</fullName>
    </submittedName>
</protein>
<keyword evidence="3" id="KW-1185">Reference proteome</keyword>
<feature type="compositionally biased region" description="Acidic residues" evidence="1">
    <location>
        <begin position="54"/>
        <end position="63"/>
    </location>
</feature>
<organism evidence="2 3">
    <name type="scientific">Parasponia andersonii</name>
    <name type="common">Sponia andersonii</name>
    <dbReference type="NCBI Taxonomy" id="3476"/>
    <lineage>
        <taxon>Eukaryota</taxon>
        <taxon>Viridiplantae</taxon>
        <taxon>Streptophyta</taxon>
        <taxon>Embryophyta</taxon>
        <taxon>Tracheophyta</taxon>
        <taxon>Spermatophyta</taxon>
        <taxon>Magnoliopsida</taxon>
        <taxon>eudicotyledons</taxon>
        <taxon>Gunneridae</taxon>
        <taxon>Pentapetalae</taxon>
        <taxon>rosids</taxon>
        <taxon>fabids</taxon>
        <taxon>Rosales</taxon>
        <taxon>Cannabaceae</taxon>
        <taxon>Parasponia</taxon>
    </lineage>
</organism>
<sequence length="63" mass="6851">MMSPMIMPSMGFNMFDAIAMSSRSGDKGQTTQGPTRYCITLGTPSTSAKQSVDEPLEFDSDEH</sequence>
<evidence type="ECO:0000256" key="1">
    <source>
        <dbReference type="SAM" id="MobiDB-lite"/>
    </source>
</evidence>
<dbReference type="EMBL" id="JXTB01000077">
    <property type="protein sequence ID" value="PON66704.1"/>
    <property type="molecule type" value="Genomic_DNA"/>
</dbReference>
<evidence type="ECO:0000313" key="3">
    <source>
        <dbReference type="Proteomes" id="UP000237105"/>
    </source>
</evidence>
<accession>A0A2P5D085</accession>
<dbReference type="AlphaFoldDB" id="A0A2P5D085"/>
<comment type="caution">
    <text evidence="2">The sequence shown here is derived from an EMBL/GenBank/DDBJ whole genome shotgun (WGS) entry which is preliminary data.</text>
</comment>
<reference evidence="3" key="1">
    <citation type="submission" date="2016-06" db="EMBL/GenBank/DDBJ databases">
        <title>Parallel loss of symbiosis genes in relatives of nitrogen-fixing non-legume Parasponia.</title>
        <authorList>
            <person name="Van Velzen R."/>
            <person name="Holmer R."/>
            <person name="Bu F."/>
            <person name="Rutten L."/>
            <person name="Van Zeijl A."/>
            <person name="Liu W."/>
            <person name="Santuari L."/>
            <person name="Cao Q."/>
            <person name="Sharma T."/>
            <person name="Shen D."/>
            <person name="Roswanjaya Y."/>
            <person name="Wardhani T."/>
            <person name="Kalhor M.S."/>
            <person name="Jansen J."/>
            <person name="Van den Hoogen J."/>
            <person name="Gungor B."/>
            <person name="Hartog M."/>
            <person name="Hontelez J."/>
            <person name="Verver J."/>
            <person name="Yang W.-C."/>
            <person name="Schijlen E."/>
            <person name="Repin R."/>
            <person name="Schilthuizen M."/>
            <person name="Schranz E."/>
            <person name="Heidstra R."/>
            <person name="Miyata K."/>
            <person name="Fedorova E."/>
            <person name="Kohlen W."/>
            <person name="Bisseling T."/>
            <person name="Smit S."/>
            <person name="Geurts R."/>
        </authorList>
    </citation>
    <scope>NUCLEOTIDE SEQUENCE [LARGE SCALE GENOMIC DNA]</scope>
    <source>
        <strain evidence="3">cv. WU1-14</strain>
    </source>
</reference>
<gene>
    <name evidence="2" type="ORF">PanWU01x14_107410</name>
</gene>
<feature type="compositionally biased region" description="Polar residues" evidence="1">
    <location>
        <begin position="23"/>
        <end position="34"/>
    </location>
</feature>